<feature type="region of interest" description="Disordered" evidence="1">
    <location>
        <begin position="119"/>
        <end position="150"/>
    </location>
</feature>
<gene>
    <name evidence="2" type="ORF">T265_15540</name>
</gene>
<proteinExistence type="predicted"/>
<evidence type="ECO:0000313" key="3">
    <source>
        <dbReference type="Proteomes" id="UP000054324"/>
    </source>
</evidence>
<organism evidence="2 3">
    <name type="scientific">Opisthorchis viverrini</name>
    <name type="common">Southeast Asian liver fluke</name>
    <dbReference type="NCBI Taxonomy" id="6198"/>
    <lineage>
        <taxon>Eukaryota</taxon>
        <taxon>Metazoa</taxon>
        <taxon>Spiralia</taxon>
        <taxon>Lophotrochozoa</taxon>
        <taxon>Platyhelminthes</taxon>
        <taxon>Trematoda</taxon>
        <taxon>Digenea</taxon>
        <taxon>Opisthorchiida</taxon>
        <taxon>Opisthorchiata</taxon>
        <taxon>Opisthorchiidae</taxon>
        <taxon>Opisthorchis</taxon>
    </lineage>
</organism>
<protein>
    <submittedName>
        <fullName evidence="2">Uncharacterized protein</fullName>
    </submittedName>
</protein>
<dbReference type="RefSeq" id="XP_009176812.1">
    <property type="nucleotide sequence ID" value="XM_009178548.1"/>
</dbReference>
<sequence>MSTYGDTTSSDFSDVQNAVCGSLLNAIATFLPTVAPACKLVYLYEGSVYAVANLEFEKDALRAAGISPGSASFIEQIRTAVDAYVDPQQNAQFQAPVTVRGVCAFAHICPLPRFFTPSQRTGETGRSGTRSDGAAYSLHDRHPMMGMQQM</sequence>
<feature type="non-terminal residue" evidence="2">
    <location>
        <position position="150"/>
    </location>
</feature>
<dbReference type="AlphaFoldDB" id="A0A074YXP8"/>
<dbReference type="GeneID" id="20329705"/>
<feature type="compositionally biased region" description="Polar residues" evidence="1">
    <location>
        <begin position="119"/>
        <end position="130"/>
    </location>
</feature>
<reference evidence="2 3" key="1">
    <citation type="submission" date="2013-11" db="EMBL/GenBank/DDBJ databases">
        <title>Opisthorchis viverrini - life in the bile duct.</title>
        <authorList>
            <person name="Young N.D."/>
            <person name="Nagarajan N."/>
            <person name="Lin S.J."/>
            <person name="Korhonen P.K."/>
            <person name="Jex A.R."/>
            <person name="Hall R.S."/>
            <person name="Safavi-Hemami H."/>
            <person name="Kaewkong W."/>
            <person name="Bertrand D."/>
            <person name="Gao S."/>
            <person name="Seet Q."/>
            <person name="Wongkham S."/>
            <person name="Teh B.T."/>
            <person name="Wongkham C."/>
            <person name="Intapan P.M."/>
            <person name="Maleewong W."/>
            <person name="Yang X."/>
            <person name="Hu M."/>
            <person name="Wang Z."/>
            <person name="Hofmann A."/>
            <person name="Sternberg P.W."/>
            <person name="Tan P."/>
            <person name="Wang J."/>
            <person name="Gasser R.B."/>
        </authorList>
    </citation>
    <scope>NUCLEOTIDE SEQUENCE [LARGE SCALE GENOMIC DNA]</scope>
</reference>
<dbReference type="KEGG" id="ovi:T265_15540"/>
<evidence type="ECO:0000256" key="1">
    <source>
        <dbReference type="SAM" id="MobiDB-lite"/>
    </source>
</evidence>
<dbReference type="CTD" id="20329705"/>
<name>A0A074YXP8_OPIVI</name>
<accession>A0A074YXP8</accession>
<dbReference type="Proteomes" id="UP000054324">
    <property type="component" value="Unassembled WGS sequence"/>
</dbReference>
<keyword evidence="3" id="KW-1185">Reference proteome</keyword>
<dbReference type="OrthoDB" id="6245843at2759"/>
<evidence type="ECO:0000313" key="2">
    <source>
        <dbReference type="EMBL" id="KER19443.1"/>
    </source>
</evidence>
<dbReference type="EMBL" id="KL597207">
    <property type="protein sequence ID" value="KER19443.1"/>
    <property type="molecule type" value="Genomic_DNA"/>
</dbReference>